<dbReference type="Gene3D" id="3.40.30.10">
    <property type="entry name" value="Glutaredoxin"/>
    <property type="match status" value="1"/>
</dbReference>
<dbReference type="EMBL" id="AP018227">
    <property type="protein sequence ID" value="BAY83926.1"/>
    <property type="molecule type" value="Genomic_DNA"/>
</dbReference>
<feature type="region of interest" description="Disordered" evidence="1">
    <location>
        <begin position="377"/>
        <end position="402"/>
    </location>
</feature>
<protein>
    <submittedName>
        <fullName evidence="3">Glutathione S-transferase domain-containing protein</fullName>
    </submittedName>
</protein>
<dbReference type="SFLD" id="SFLDS00019">
    <property type="entry name" value="Glutathione_Transferase_(cytos"/>
    <property type="match status" value="1"/>
</dbReference>
<feature type="domain" description="GST N-terminal" evidence="2">
    <location>
        <begin position="44"/>
        <end position="125"/>
    </location>
</feature>
<dbReference type="AlphaFoldDB" id="A0A1Z4LRP5"/>
<dbReference type="GO" id="GO:0004364">
    <property type="term" value="F:glutathione transferase activity"/>
    <property type="evidence" value="ECO:0007669"/>
    <property type="project" value="InterPro"/>
</dbReference>
<dbReference type="PANTHER" id="PTHR44328:SF16">
    <property type="entry name" value="PROTEIN IN2-1 HOMOLOG B"/>
    <property type="match status" value="1"/>
</dbReference>
<keyword evidence="3" id="KW-0808">Transferase</keyword>
<sequence>MNTVPLSWKELETLTNYQIDTVNGPTNAKAKLRLFGKSESDVRVTLYRDNHAWCPYCQKIWLWLEEKQVPYRIEKVTMFCYGEKESWYKRKVPSGMLPAIELNGRIIKESDDILIALEKVFGPLNQGMKDREVLPLRQLERLLFRAWCSWLCYLASSSRQEQHNREQFTQVVGKVEEALARTPGPYFLDKFGIVDVIFTPYVERMNASLYYYKGYSMREENPRFSAWFDAMETRPTYRGTQSDFHTHVHDLPPQMGGCWENGEPQMLINKARVNNGPWFGLPDVGYPEPENSREEALQNTIKHHANIIRVNPADDKLFDEALRCALTYMMTGKECVPPTGSEVGLRYLRDRINVPRDMSIYAAKHFRESLEKTAALAGDRQPEPIPTRHRRDQNPLNFAMNN</sequence>
<dbReference type="OrthoDB" id="571448at2"/>
<dbReference type="InterPro" id="IPR044629">
    <property type="entry name" value="GSTL1/2/3"/>
</dbReference>
<evidence type="ECO:0000256" key="1">
    <source>
        <dbReference type="SAM" id="MobiDB-lite"/>
    </source>
</evidence>
<gene>
    <name evidence="3" type="ORF">NIES267_34200</name>
</gene>
<dbReference type="Proteomes" id="UP000218418">
    <property type="component" value="Chromosome"/>
</dbReference>
<dbReference type="SUPFAM" id="SSF52833">
    <property type="entry name" value="Thioredoxin-like"/>
    <property type="match status" value="1"/>
</dbReference>
<evidence type="ECO:0000259" key="2">
    <source>
        <dbReference type="PROSITE" id="PS50404"/>
    </source>
</evidence>
<reference evidence="3 4" key="1">
    <citation type="submission" date="2017-06" db="EMBL/GenBank/DDBJ databases">
        <title>Genome sequencing of cyanobaciteial culture collection at National Institute for Environmental Studies (NIES).</title>
        <authorList>
            <person name="Hirose Y."/>
            <person name="Shimura Y."/>
            <person name="Fujisawa T."/>
            <person name="Nakamura Y."/>
            <person name="Kawachi M."/>
        </authorList>
    </citation>
    <scope>NUCLEOTIDE SEQUENCE [LARGE SCALE GENOMIC DNA]</scope>
    <source>
        <strain evidence="3 4">NIES-267</strain>
    </source>
</reference>
<accession>A0A1Z4LRP5</accession>
<dbReference type="InterPro" id="IPR041695">
    <property type="entry name" value="GST_C_5"/>
</dbReference>
<dbReference type="SUPFAM" id="SSF47616">
    <property type="entry name" value="GST C-terminal domain-like"/>
    <property type="match status" value="1"/>
</dbReference>
<dbReference type="InterPro" id="IPR036249">
    <property type="entry name" value="Thioredoxin-like_sf"/>
</dbReference>
<organism evidence="3 4">
    <name type="scientific">Calothrix parasitica NIES-267</name>
    <dbReference type="NCBI Taxonomy" id="1973488"/>
    <lineage>
        <taxon>Bacteria</taxon>
        <taxon>Bacillati</taxon>
        <taxon>Cyanobacteriota</taxon>
        <taxon>Cyanophyceae</taxon>
        <taxon>Nostocales</taxon>
        <taxon>Calotrichaceae</taxon>
        <taxon>Calothrix</taxon>
    </lineage>
</organism>
<name>A0A1Z4LRP5_9CYAN</name>
<dbReference type="InterPro" id="IPR036282">
    <property type="entry name" value="Glutathione-S-Trfase_C_sf"/>
</dbReference>
<dbReference type="Gene3D" id="1.20.1050.10">
    <property type="match status" value="1"/>
</dbReference>
<proteinExistence type="predicted"/>
<dbReference type="CDD" id="cd00570">
    <property type="entry name" value="GST_N_family"/>
    <property type="match status" value="1"/>
</dbReference>
<evidence type="ECO:0000313" key="4">
    <source>
        <dbReference type="Proteomes" id="UP000218418"/>
    </source>
</evidence>
<dbReference type="PANTHER" id="PTHR44328">
    <property type="entry name" value="GLUTATHIONE S-TRANSFERASE L1"/>
    <property type="match status" value="1"/>
</dbReference>
<dbReference type="PROSITE" id="PS50404">
    <property type="entry name" value="GST_NTER"/>
    <property type="match status" value="1"/>
</dbReference>
<dbReference type="InterPro" id="IPR004045">
    <property type="entry name" value="Glutathione_S-Trfase_N"/>
</dbReference>
<dbReference type="Pfam" id="PF16865">
    <property type="entry name" value="GST_C_5"/>
    <property type="match status" value="1"/>
</dbReference>
<keyword evidence="4" id="KW-1185">Reference proteome</keyword>
<dbReference type="CDD" id="cd00299">
    <property type="entry name" value="GST_C_family"/>
    <property type="match status" value="1"/>
</dbReference>
<evidence type="ECO:0000313" key="3">
    <source>
        <dbReference type="EMBL" id="BAY83926.1"/>
    </source>
</evidence>
<dbReference type="InterPro" id="IPR040079">
    <property type="entry name" value="Glutathione_S-Trfase"/>
</dbReference>
<dbReference type="Pfam" id="PF13409">
    <property type="entry name" value="GST_N_2"/>
    <property type="match status" value="1"/>
</dbReference>